<dbReference type="WBParaSite" id="PSAMB.scaffold2951size20436.g19814.t1">
    <property type="protein sequence ID" value="PSAMB.scaffold2951size20436.g19814.t1"/>
    <property type="gene ID" value="PSAMB.scaffold2951size20436.g19814"/>
</dbReference>
<name>A0A914W1T0_9BILA</name>
<accession>A0A914W1T0</accession>
<dbReference type="AlphaFoldDB" id="A0A914W1T0"/>
<reference evidence="3" key="1">
    <citation type="submission" date="2022-11" db="UniProtKB">
        <authorList>
            <consortium name="WormBaseParasite"/>
        </authorList>
    </citation>
    <scope>IDENTIFICATION</scope>
</reference>
<organism evidence="2 3">
    <name type="scientific">Plectus sambesii</name>
    <dbReference type="NCBI Taxonomy" id="2011161"/>
    <lineage>
        <taxon>Eukaryota</taxon>
        <taxon>Metazoa</taxon>
        <taxon>Ecdysozoa</taxon>
        <taxon>Nematoda</taxon>
        <taxon>Chromadorea</taxon>
        <taxon>Plectida</taxon>
        <taxon>Plectina</taxon>
        <taxon>Plectoidea</taxon>
        <taxon>Plectidae</taxon>
        <taxon>Plectus</taxon>
    </lineage>
</organism>
<keyword evidence="2" id="KW-1185">Reference proteome</keyword>
<proteinExistence type="predicted"/>
<dbReference type="Proteomes" id="UP000887566">
    <property type="component" value="Unplaced"/>
</dbReference>
<evidence type="ECO:0000313" key="2">
    <source>
        <dbReference type="Proteomes" id="UP000887566"/>
    </source>
</evidence>
<feature type="region of interest" description="Disordered" evidence="1">
    <location>
        <begin position="87"/>
        <end position="116"/>
    </location>
</feature>
<protein>
    <submittedName>
        <fullName evidence="3">Uncharacterized protein</fullName>
    </submittedName>
</protein>
<evidence type="ECO:0000256" key="1">
    <source>
        <dbReference type="SAM" id="MobiDB-lite"/>
    </source>
</evidence>
<sequence length="128" mass="14387">MLQRSRGSKGEEDLCAPVSDGNSLGVLLTSIRHSVADAMRDRRTHRLARRRPSLAPRRAVRRRFFYDSGNYRSLSDGMETGWRRGRLGGAAGLTSSGQSAVTRKEGGRGKEGRRRWSVVGRRPSTRFW</sequence>
<evidence type="ECO:0000313" key="3">
    <source>
        <dbReference type="WBParaSite" id="PSAMB.scaffold2951size20436.g19814.t1"/>
    </source>
</evidence>